<dbReference type="Proteomes" id="UP001431221">
    <property type="component" value="Unassembled WGS sequence"/>
</dbReference>
<keyword evidence="7" id="KW-0653">Protein transport</keyword>
<keyword evidence="9" id="KW-1185">Reference proteome</keyword>
<keyword evidence="6" id="KW-0472">Membrane</keyword>
<keyword evidence="7" id="KW-0813">Transport</keyword>
<comment type="caution">
    <text evidence="8">The sequence shown here is derived from an EMBL/GenBank/DDBJ whole genome shotgun (WGS) entry which is preliminary data.</text>
</comment>
<evidence type="ECO:0000256" key="4">
    <source>
        <dbReference type="ARBA" id="ARBA00022692"/>
    </source>
</evidence>
<dbReference type="EMBL" id="JALNMJ010000004">
    <property type="protein sequence ID" value="MCK7612010.1"/>
    <property type="molecule type" value="Genomic_DNA"/>
</dbReference>
<keyword evidence="5" id="KW-1133">Transmembrane helix</keyword>
<proteinExistence type="inferred from homology"/>
<organism evidence="8 9">
    <name type="scientific">Roseibium sediminicola</name>
    <dbReference type="NCBI Taxonomy" id="2933272"/>
    <lineage>
        <taxon>Bacteria</taxon>
        <taxon>Pseudomonadati</taxon>
        <taxon>Pseudomonadota</taxon>
        <taxon>Alphaproteobacteria</taxon>
        <taxon>Hyphomicrobiales</taxon>
        <taxon>Stappiaceae</taxon>
        <taxon>Roseibium</taxon>
    </lineage>
</organism>
<evidence type="ECO:0000313" key="8">
    <source>
        <dbReference type="EMBL" id="MCK7612010.1"/>
    </source>
</evidence>
<evidence type="ECO:0000256" key="1">
    <source>
        <dbReference type="ARBA" id="ARBA00004162"/>
    </source>
</evidence>
<evidence type="ECO:0000256" key="5">
    <source>
        <dbReference type="ARBA" id="ARBA00022989"/>
    </source>
</evidence>
<evidence type="ECO:0000256" key="3">
    <source>
        <dbReference type="ARBA" id="ARBA00022475"/>
    </source>
</evidence>
<keyword evidence="3" id="KW-1003">Cell membrane</keyword>
<protein>
    <submittedName>
        <fullName evidence="8">Biopolymer transporter ExbD</fullName>
    </submittedName>
</protein>
<evidence type="ECO:0000256" key="2">
    <source>
        <dbReference type="ARBA" id="ARBA00005811"/>
    </source>
</evidence>
<dbReference type="RefSeq" id="WP_248152803.1">
    <property type="nucleotide sequence ID" value="NZ_JALNMJ010000004.1"/>
</dbReference>
<keyword evidence="4 7" id="KW-0812">Transmembrane</keyword>
<gene>
    <name evidence="8" type="ORF">M0H32_07560</name>
</gene>
<evidence type="ECO:0000256" key="6">
    <source>
        <dbReference type="ARBA" id="ARBA00023136"/>
    </source>
</evidence>
<sequence>MTPLIDVIFILIMFFLLSSTFGIWRPLDVSLGRSAPGQGTETASPSKTPAVLIIVRSGDGTGQAQLTVNGVDLGLERLSEELDRLAGLGAANALLIPDRETDFQQVVRILDEARSSKLKRVSLHLK</sequence>
<evidence type="ECO:0000313" key="9">
    <source>
        <dbReference type="Proteomes" id="UP001431221"/>
    </source>
</evidence>
<evidence type="ECO:0000256" key="7">
    <source>
        <dbReference type="RuleBase" id="RU003879"/>
    </source>
</evidence>
<dbReference type="Pfam" id="PF02472">
    <property type="entry name" value="ExbD"/>
    <property type="match status" value="1"/>
</dbReference>
<reference evidence="8" key="1">
    <citation type="submission" date="2022-04" db="EMBL/GenBank/DDBJ databases">
        <title>Roseibium sp. CAU 1639 isolated from mud.</title>
        <authorList>
            <person name="Kim W."/>
        </authorList>
    </citation>
    <scope>NUCLEOTIDE SEQUENCE</scope>
    <source>
        <strain evidence="8">CAU 1639</strain>
    </source>
</reference>
<name>A0ABT0GT43_9HYPH</name>
<comment type="subcellular location">
    <subcellularLocation>
        <location evidence="1">Cell membrane</location>
        <topology evidence="1">Single-pass membrane protein</topology>
    </subcellularLocation>
    <subcellularLocation>
        <location evidence="7">Cell membrane</location>
        <topology evidence="7">Single-pass type II membrane protein</topology>
    </subcellularLocation>
</comment>
<accession>A0ABT0GT43</accession>
<comment type="similarity">
    <text evidence="2 7">Belongs to the ExbD/TolR family.</text>
</comment>
<dbReference type="InterPro" id="IPR003400">
    <property type="entry name" value="ExbD"/>
</dbReference>
<dbReference type="PANTHER" id="PTHR30558">
    <property type="entry name" value="EXBD MEMBRANE COMPONENT OF PMF-DRIVEN MACROMOLECULE IMPORT SYSTEM"/>
    <property type="match status" value="1"/>
</dbReference>